<dbReference type="RefSeq" id="WP_425274327.1">
    <property type="nucleotide sequence ID" value="NZ_FNBP01000002.1"/>
</dbReference>
<organism evidence="2 3">
    <name type="scientific">Sulfitobacter delicatus</name>
    <dbReference type="NCBI Taxonomy" id="218672"/>
    <lineage>
        <taxon>Bacteria</taxon>
        <taxon>Pseudomonadati</taxon>
        <taxon>Pseudomonadota</taxon>
        <taxon>Alphaproteobacteria</taxon>
        <taxon>Rhodobacterales</taxon>
        <taxon>Roseobacteraceae</taxon>
        <taxon>Sulfitobacter</taxon>
    </lineage>
</organism>
<evidence type="ECO:0000259" key="1">
    <source>
        <dbReference type="Pfam" id="PF22522"/>
    </source>
</evidence>
<name>A0A1G7L6Z7_9RHOB</name>
<dbReference type="Proteomes" id="UP000199399">
    <property type="component" value="Unassembled WGS sequence"/>
</dbReference>
<gene>
    <name evidence="2" type="ORF">SAMN04489759_102224</name>
</gene>
<dbReference type="STRING" id="218672.SAMN04489759_102224"/>
<evidence type="ECO:0000313" key="2">
    <source>
        <dbReference type="EMBL" id="SDF45146.1"/>
    </source>
</evidence>
<protein>
    <recommendedName>
        <fullName evidence="1">DUF6998 domain-containing protein</fullName>
    </recommendedName>
</protein>
<feature type="domain" description="DUF6998" evidence="1">
    <location>
        <begin position="10"/>
        <end position="151"/>
    </location>
</feature>
<dbReference type="Pfam" id="PF22522">
    <property type="entry name" value="DUF6998"/>
    <property type="match status" value="1"/>
</dbReference>
<dbReference type="AlphaFoldDB" id="A0A1G7L6Z7"/>
<reference evidence="3" key="1">
    <citation type="submission" date="2016-10" db="EMBL/GenBank/DDBJ databases">
        <authorList>
            <person name="Varghese N."/>
            <person name="Submissions S."/>
        </authorList>
    </citation>
    <scope>NUCLEOTIDE SEQUENCE [LARGE SCALE GENOMIC DNA]</scope>
    <source>
        <strain evidence="3">DSM 16477</strain>
    </source>
</reference>
<sequence length="166" mass="18300">MPPVIADLVRARNEVRSHYENVLERGGHKAKLNFMLDGNLVGDIGEALAVELLGIKLVEAKSLAGIDGYAPDGRTVQIKATDTKRGPAFRPIEQNADHLIYFCLDFDNCSGVVFYNGPEEPVLECLKDGWTGQRLVSRKRIKELDAHMDPALRLPFLADTAVLSAE</sequence>
<proteinExistence type="predicted"/>
<evidence type="ECO:0000313" key="3">
    <source>
        <dbReference type="Proteomes" id="UP000199399"/>
    </source>
</evidence>
<dbReference type="InterPro" id="IPR054267">
    <property type="entry name" value="DUF6998"/>
</dbReference>
<accession>A0A1G7L6Z7</accession>
<dbReference type="EMBL" id="FNBP01000002">
    <property type="protein sequence ID" value="SDF45146.1"/>
    <property type="molecule type" value="Genomic_DNA"/>
</dbReference>
<keyword evidence="3" id="KW-1185">Reference proteome</keyword>